<dbReference type="OMA" id="DTYGCQS"/>
<accession>A0A9X0I6T4</accession>
<evidence type="ECO:0000256" key="4">
    <source>
        <dbReference type="ARBA" id="ARBA00022801"/>
    </source>
</evidence>
<proteinExistence type="inferred from homology"/>
<dbReference type="RefSeq" id="WP_013731385.1">
    <property type="nucleotide sequence ID" value="NZ_LMWI01000001.1"/>
</dbReference>
<name>A0A9X0I6T4_9ACTN</name>
<keyword evidence="9" id="KW-1185">Reference proteome</keyword>
<dbReference type="Pfam" id="PF00089">
    <property type="entry name" value="Trypsin"/>
    <property type="match status" value="1"/>
</dbReference>
<evidence type="ECO:0000259" key="7">
    <source>
        <dbReference type="Pfam" id="PF00089"/>
    </source>
</evidence>
<dbReference type="GO" id="GO:0004252">
    <property type="term" value="F:serine-type endopeptidase activity"/>
    <property type="evidence" value="ECO:0007669"/>
    <property type="project" value="InterPro"/>
</dbReference>
<feature type="domain" description="Peptidase S1" evidence="7">
    <location>
        <begin position="80"/>
        <end position="113"/>
    </location>
</feature>
<sequence length="313" mass="32335">MALAAVAFGAAAPPAGPAVAASNRDRVASGDAASSGHRAVSIMVTPSGDTAAGTTPTAGVTAIFGPDNRVPVRTTTTYPASATVLLTFNDGQCTGFMISERTVATAGHCLHTGGRTGTWRTNIVAYPGHDGATAPFGSCTAVQLTVPQNWIIGPVNTPGPPDPAYDYGAVRLNCTIGTRTGWLGLGYTTQRLTGSCTTTHGYPAGRPGQWASKDFIRAEDANALYVQHAMTGGQEGSPIYYTPNPDDWCPTLPPLVNPCPCPPPPPDPCMCPDPYATALGILTNGPYGSGPGGTNNIALRITQPVINNLMQWR</sequence>
<dbReference type="InterPro" id="IPR043504">
    <property type="entry name" value="Peptidase_S1_PA_chymotrypsin"/>
</dbReference>
<dbReference type="InterPro" id="IPR008256">
    <property type="entry name" value="Peptidase_S1B"/>
</dbReference>
<comment type="caution">
    <text evidence="8">The sequence shown here is derived from an EMBL/GenBank/DDBJ whole genome shotgun (WGS) entry which is preliminary data.</text>
</comment>
<evidence type="ECO:0000256" key="5">
    <source>
        <dbReference type="ARBA" id="ARBA00022825"/>
    </source>
</evidence>
<dbReference type="GO" id="GO:0006508">
    <property type="term" value="P:proteolysis"/>
    <property type="evidence" value="ECO:0007669"/>
    <property type="project" value="UniProtKB-KW"/>
</dbReference>
<keyword evidence="2 6" id="KW-0645">Protease</keyword>
<dbReference type="SUPFAM" id="SSF50494">
    <property type="entry name" value="Trypsin-like serine proteases"/>
    <property type="match status" value="1"/>
</dbReference>
<dbReference type="Gene3D" id="2.40.10.10">
    <property type="entry name" value="Trypsin-like serine proteases"/>
    <property type="match status" value="2"/>
</dbReference>
<dbReference type="InterPro" id="IPR050966">
    <property type="entry name" value="Glutamyl_endopeptidase"/>
</dbReference>
<gene>
    <name evidence="8" type="ORF">ADL17_03425</name>
</gene>
<dbReference type="PANTHER" id="PTHR15462:SF8">
    <property type="entry name" value="SERINE PROTEASE"/>
    <property type="match status" value="1"/>
</dbReference>
<dbReference type="Proteomes" id="UP000053246">
    <property type="component" value="Unassembled WGS sequence"/>
</dbReference>
<evidence type="ECO:0000256" key="3">
    <source>
        <dbReference type="ARBA" id="ARBA00022729"/>
    </source>
</evidence>
<dbReference type="EC" id="3.4.21.-" evidence="6"/>
<dbReference type="PRINTS" id="PR00839">
    <property type="entry name" value="V8PROTEASE"/>
</dbReference>
<dbReference type="EMBL" id="LMWI01000001">
    <property type="protein sequence ID" value="KUJ48140.1"/>
    <property type="molecule type" value="Genomic_DNA"/>
</dbReference>
<evidence type="ECO:0000256" key="1">
    <source>
        <dbReference type="ARBA" id="ARBA00008764"/>
    </source>
</evidence>
<dbReference type="InterPro" id="IPR001254">
    <property type="entry name" value="Trypsin_dom"/>
</dbReference>
<evidence type="ECO:0000256" key="2">
    <source>
        <dbReference type="ARBA" id="ARBA00022670"/>
    </source>
</evidence>
<reference evidence="8 9" key="1">
    <citation type="submission" date="2015-10" db="EMBL/GenBank/DDBJ databases">
        <authorList>
            <person name="Ju K.-S."/>
            <person name="Doroghazi J.R."/>
            <person name="Metcalf W.W."/>
        </authorList>
    </citation>
    <scope>NUCLEOTIDE SEQUENCE [LARGE SCALE GENOMIC DNA]</scope>
    <source>
        <strain evidence="8 9">NRRL B-24793</strain>
    </source>
</reference>
<protein>
    <recommendedName>
        <fullName evidence="6">Serine protease</fullName>
        <ecNumber evidence="6">3.4.21.-</ecNumber>
    </recommendedName>
</protein>
<dbReference type="PANTHER" id="PTHR15462">
    <property type="entry name" value="SERINE PROTEASE"/>
    <property type="match status" value="1"/>
</dbReference>
<keyword evidence="4 6" id="KW-0378">Hydrolase</keyword>
<dbReference type="InterPro" id="IPR009003">
    <property type="entry name" value="Peptidase_S1_PA"/>
</dbReference>
<keyword evidence="3" id="KW-0732">Signal</keyword>
<dbReference type="AlphaFoldDB" id="A0A9X0I6T4"/>
<evidence type="ECO:0000313" key="8">
    <source>
        <dbReference type="EMBL" id="KUJ48140.1"/>
    </source>
</evidence>
<evidence type="ECO:0000313" key="9">
    <source>
        <dbReference type="Proteomes" id="UP000053246"/>
    </source>
</evidence>
<comment type="similarity">
    <text evidence="1 6">Belongs to the peptidase S1B family.</text>
</comment>
<keyword evidence="5 6" id="KW-0720">Serine protease</keyword>
<evidence type="ECO:0000256" key="6">
    <source>
        <dbReference type="RuleBase" id="RU004296"/>
    </source>
</evidence>
<organism evidence="8 9">
    <name type="scientific">Micromonospora maris</name>
    <dbReference type="NCBI Taxonomy" id="1003110"/>
    <lineage>
        <taxon>Bacteria</taxon>
        <taxon>Bacillati</taxon>
        <taxon>Actinomycetota</taxon>
        <taxon>Actinomycetes</taxon>
        <taxon>Micromonosporales</taxon>
        <taxon>Micromonosporaceae</taxon>
        <taxon>Micromonospora</taxon>
    </lineage>
</organism>